<feature type="domain" description="HTH cro/C1-type" evidence="2">
    <location>
        <begin position="2"/>
        <end position="59"/>
    </location>
</feature>
<dbReference type="RefSeq" id="WP_150885921.1">
    <property type="nucleotide sequence ID" value="NZ_CP032452.1"/>
</dbReference>
<accession>A0A5P3X9R9</accession>
<evidence type="ECO:0000259" key="1">
    <source>
        <dbReference type="PROSITE" id="PS50071"/>
    </source>
</evidence>
<evidence type="ECO:0000313" key="4">
    <source>
        <dbReference type="Proteomes" id="UP000326961"/>
    </source>
</evidence>
<proteinExistence type="predicted"/>
<dbReference type="EMBL" id="CP032452">
    <property type="protein sequence ID" value="QEZ68028.1"/>
    <property type="molecule type" value="Genomic_DNA"/>
</dbReference>
<dbReference type="Pfam" id="PF01381">
    <property type="entry name" value="HTH_3"/>
    <property type="match status" value="1"/>
</dbReference>
<dbReference type="Gene3D" id="1.10.260.40">
    <property type="entry name" value="lambda repressor-like DNA-binding domains"/>
    <property type="match status" value="1"/>
</dbReference>
<organism evidence="3 4">
    <name type="scientific">Paraclostridium bifermentans</name>
    <name type="common">Clostridium bifermentans</name>
    <dbReference type="NCBI Taxonomy" id="1490"/>
    <lineage>
        <taxon>Bacteria</taxon>
        <taxon>Bacillati</taxon>
        <taxon>Bacillota</taxon>
        <taxon>Clostridia</taxon>
        <taxon>Peptostreptococcales</taxon>
        <taxon>Peptostreptococcaceae</taxon>
        <taxon>Paraclostridium</taxon>
    </lineage>
</organism>
<feature type="domain" description="Homeobox" evidence="1">
    <location>
        <begin position="13"/>
        <end position="73"/>
    </location>
</feature>
<protein>
    <submittedName>
        <fullName evidence="3">XRE family transcriptional regulator</fullName>
    </submittedName>
</protein>
<dbReference type="CDD" id="cd00093">
    <property type="entry name" value="HTH_XRE"/>
    <property type="match status" value="1"/>
</dbReference>
<dbReference type="PROSITE" id="PS50943">
    <property type="entry name" value="HTH_CROC1"/>
    <property type="match status" value="1"/>
</dbReference>
<sequence>MIKNARKKYDLTQKELAKRCSITQGYLSKLENFKHGDSLPNLALIMVIAKELNLNPHKLSSWFIDKELESKFEFSTELCITGGEFLENSNLFKKIKGGRRI</sequence>
<dbReference type="AlphaFoldDB" id="A0A5P3X9R9"/>
<gene>
    <name evidence="3" type="ORF">D4A35_03400</name>
</gene>
<dbReference type="SMART" id="SM00530">
    <property type="entry name" value="HTH_XRE"/>
    <property type="match status" value="1"/>
</dbReference>
<evidence type="ECO:0000259" key="2">
    <source>
        <dbReference type="PROSITE" id="PS50943"/>
    </source>
</evidence>
<evidence type="ECO:0000313" key="3">
    <source>
        <dbReference type="EMBL" id="QEZ68028.1"/>
    </source>
</evidence>
<reference evidence="3 4" key="1">
    <citation type="submission" date="2018-09" db="EMBL/GenBank/DDBJ databases">
        <title>A clostridial neurotoxin that targets Anopheles mosquitoes.</title>
        <authorList>
            <person name="Contreras E."/>
            <person name="Masuyer G."/>
            <person name="Qureshi N."/>
            <person name="Chawla S."/>
            <person name="Lim H.L."/>
            <person name="Chen J."/>
            <person name="Stenmark P."/>
            <person name="Gill S."/>
        </authorList>
    </citation>
    <scope>NUCLEOTIDE SEQUENCE [LARGE SCALE GENOMIC DNA]</scope>
    <source>
        <strain evidence="3 4">Cbm</strain>
    </source>
</reference>
<dbReference type="InterPro" id="IPR001387">
    <property type="entry name" value="Cro/C1-type_HTH"/>
</dbReference>
<dbReference type="InterPro" id="IPR010982">
    <property type="entry name" value="Lambda_DNA-bd_dom_sf"/>
</dbReference>
<dbReference type="Proteomes" id="UP000326961">
    <property type="component" value="Chromosome"/>
</dbReference>
<dbReference type="SUPFAM" id="SSF47413">
    <property type="entry name" value="lambda repressor-like DNA-binding domains"/>
    <property type="match status" value="1"/>
</dbReference>
<dbReference type="GO" id="GO:0003677">
    <property type="term" value="F:DNA binding"/>
    <property type="evidence" value="ECO:0007669"/>
    <property type="project" value="InterPro"/>
</dbReference>
<dbReference type="PROSITE" id="PS50071">
    <property type="entry name" value="HOMEOBOX_2"/>
    <property type="match status" value="1"/>
</dbReference>
<name>A0A5P3X9R9_PARBF</name>
<dbReference type="InterPro" id="IPR001356">
    <property type="entry name" value="HD"/>
</dbReference>